<dbReference type="PATRIC" id="fig|1449336.4.peg.1465"/>
<reference evidence="2 3" key="1">
    <citation type="journal article" date="2015" name="Genome Announc.">
        <title>Expanding the biotechnology potential of lactobacilli through comparative genomics of 213 strains and associated genera.</title>
        <authorList>
            <person name="Sun Z."/>
            <person name="Harris H.M."/>
            <person name="McCann A."/>
            <person name="Guo C."/>
            <person name="Argimon S."/>
            <person name="Zhang W."/>
            <person name="Yang X."/>
            <person name="Jeffery I.B."/>
            <person name="Cooney J.C."/>
            <person name="Kagawa T.F."/>
            <person name="Liu W."/>
            <person name="Song Y."/>
            <person name="Salvetti E."/>
            <person name="Wrobel A."/>
            <person name="Rasinkangas P."/>
            <person name="Parkhill J."/>
            <person name="Rea M.C."/>
            <person name="O'Sullivan O."/>
            <person name="Ritari J."/>
            <person name="Douillard F.P."/>
            <person name="Paul Ross R."/>
            <person name="Yang R."/>
            <person name="Briner A.E."/>
            <person name="Felis G.E."/>
            <person name="de Vos W.M."/>
            <person name="Barrangou R."/>
            <person name="Klaenhammer T.R."/>
            <person name="Caufield P.W."/>
            <person name="Cui Y."/>
            <person name="Zhang H."/>
            <person name="O'Toole P.W."/>
        </authorList>
    </citation>
    <scope>NUCLEOTIDE SEQUENCE [LARGE SCALE GENOMIC DNA]</scope>
    <source>
        <strain evidence="2 3">DSM 20623</strain>
    </source>
</reference>
<dbReference type="Pfam" id="PF04240">
    <property type="entry name" value="Caroten_synth"/>
    <property type="match status" value="1"/>
</dbReference>
<feature type="transmembrane region" description="Helical" evidence="1">
    <location>
        <begin position="97"/>
        <end position="115"/>
    </location>
</feature>
<feature type="transmembrane region" description="Helical" evidence="1">
    <location>
        <begin position="33"/>
        <end position="52"/>
    </location>
</feature>
<evidence type="ECO:0000313" key="2">
    <source>
        <dbReference type="EMBL" id="KRN56322.1"/>
    </source>
</evidence>
<feature type="transmembrane region" description="Helical" evidence="1">
    <location>
        <begin position="136"/>
        <end position="158"/>
    </location>
</feature>
<keyword evidence="1" id="KW-0812">Transmembrane</keyword>
<dbReference type="EMBL" id="JQBS01000032">
    <property type="protein sequence ID" value="KRN56322.1"/>
    <property type="molecule type" value="Genomic_DNA"/>
</dbReference>
<dbReference type="InterPro" id="IPR007354">
    <property type="entry name" value="CruF-like"/>
</dbReference>
<sequence length="265" mass="30812">MKELIRTLLFFGFVICGISGPFVFIQADVRTLLVFFIVFLSLGFGYVVLYLISEYPVWVGLMIVCVIIGVTFSIEWISMVTDNTSFLSQQTIEMNDYFHQLIPLGIGFIWVMMIAMSHVLWKQLTKSIHHRFRRGICYVVGATMASLSLELLLAPMILNIKRYEWLQGGDFIYGVVSYTVYITWAIVILLLHTFILIFVVLSDNWHRRLEWKSRRQLLLLDLVFSLYALGLGLFAKMYLASFIFIVFNGIFTLVYYLSKKKQKKD</sequence>
<comment type="caution">
    <text evidence="2">The sequence shown here is derived from an EMBL/GenBank/DDBJ whole genome shotgun (WGS) entry which is preliminary data.</text>
</comment>
<keyword evidence="3" id="KW-1185">Reference proteome</keyword>
<keyword evidence="1" id="KW-1133">Transmembrane helix</keyword>
<feature type="transmembrane region" description="Helical" evidence="1">
    <location>
        <begin position="217"/>
        <end position="235"/>
    </location>
</feature>
<evidence type="ECO:0000256" key="1">
    <source>
        <dbReference type="SAM" id="Phobius"/>
    </source>
</evidence>
<dbReference type="AlphaFoldDB" id="A0A0R2HUE8"/>
<keyword evidence="1" id="KW-0472">Membrane</keyword>
<accession>A0A0R2HUE8</accession>
<feature type="transmembrane region" description="Helical" evidence="1">
    <location>
        <begin position="241"/>
        <end position="258"/>
    </location>
</feature>
<organism evidence="2 3">
    <name type="scientific">Carnobacterium divergens DSM 20623</name>
    <dbReference type="NCBI Taxonomy" id="1449336"/>
    <lineage>
        <taxon>Bacteria</taxon>
        <taxon>Bacillati</taxon>
        <taxon>Bacillota</taxon>
        <taxon>Bacilli</taxon>
        <taxon>Lactobacillales</taxon>
        <taxon>Carnobacteriaceae</taxon>
        <taxon>Carnobacterium</taxon>
    </lineage>
</organism>
<dbReference type="Proteomes" id="UP000051658">
    <property type="component" value="Unassembled WGS sequence"/>
</dbReference>
<feature type="transmembrane region" description="Helical" evidence="1">
    <location>
        <begin position="7"/>
        <end position="27"/>
    </location>
</feature>
<feature type="transmembrane region" description="Helical" evidence="1">
    <location>
        <begin position="178"/>
        <end position="201"/>
    </location>
</feature>
<dbReference type="GeneID" id="89588614"/>
<feature type="transmembrane region" description="Helical" evidence="1">
    <location>
        <begin position="57"/>
        <end position="77"/>
    </location>
</feature>
<proteinExistence type="predicted"/>
<dbReference type="RefSeq" id="WP_034570338.1">
    <property type="nucleotide sequence ID" value="NZ_JQBS01000032.1"/>
</dbReference>
<evidence type="ECO:0000313" key="3">
    <source>
        <dbReference type="Proteomes" id="UP000051658"/>
    </source>
</evidence>
<gene>
    <name evidence="2" type="ORF">IV74_GL001435</name>
</gene>
<protein>
    <submittedName>
        <fullName evidence="2">Uncharacterized protein</fullName>
    </submittedName>
</protein>
<name>A0A0R2HUE8_CARDV</name>